<organism evidence="1 2">
    <name type="scientific">Ruminiclostridium herbifermentans</name>
    <dbReference type="NCBI Taxonomy" id="2488810"/>
    <lineage>
        <taxon>Bacteria</taxon>
        <taxon>Bacillati</taxon>
        <taxon>Bacillota</taxon>
        <taxon>Clostridia</taxon>
        <taxon>Eubacteriales</taxon>
        <taxon>Oscillospiraceae</taxon>
        <taxon>Ruminiclostridium</taxon>
    </lineage>
</organism>
<dbReference type="AlphaFoldDB" id="A0A4U7JMI8"/>
<name>A0A4U7JMI8_9FIRM</name>
<dbReference type="OrthoDB" id="9787127at2"/>
<proteinExistence type="predicted"/>
<accession>A0A4U7JMI8</accession>
<protein>
    <submittedName>
        <fullName evidence="1">Uncharacterized protein</fullName>
    </submittedName>
</protein>
<evidence type="ECO:0000313" key="1">
    <source>
        <dbReference type="EMBL" id="QNU65417.1"/>
    </source>
</evidence>
<sequence length="103" mass="12020">MTDLEKKFFENMKNIYIRADKECGYRATRFLQMLNEKGGVNTAKILISKPGGTEGFAKLWELGRLELSVEALVIQDEFQELFTQEEIDSCIERLKEYGYIKEQ</sequence>
<dbReference type="Proteomes" id="UP000306409">
    <property type="component" value="Chromosome"/>
</dbReference>
<evidence type="ECO:0000313" key="2">
    <source>
        <dbReference type="Proteomes" id="UP000306409"/>
    </source>
</evidence>
<dbReference type="EMBL" id="CP061336">
    <property type="protein sequence ID" value="QNU65417.1"/>
    <property type="molecule type" value="Genomic_DNA"/>
</dbReference>
<dbReference type="KEGG" id="rher:EHE19_010755"/>
<gene>
    <name evidence="1" type="ORF">EHE19_010755</name>
</gene>
<keyword evidence="2" id="KW-1185">Reference proteome</keyword>
<dbReference type="RefSeq" id="WP_137695930.1">
    <property type="nucleotide sequence ID" value="NZ_CP061336.1"/>
</dbReference>
<reference evidence="1 2" key="1">
    <citation type="submission" date="2020-09" db="EMBL/GenBank/DDBJ databases">
        <title>Characterization and genome sequencing of Ruminiclostridium sp. nov. MA18.</title>
        <authorList>
            <person name="Rettenmaier R."/>
            <person name="Kowollik M.-L."/>
            <person name="Liebl W."/>
            <person name="Zverlov V."/>
        </authorList>
    </citation>
    <scope>NUCLEOTIDE SEQUENCE [LARGE SCALE GENOMIC DNA]</scope>
    <source>
        <strain evidence="1 2">MA18</strain>
    </source>
</reference>